<proteinExistence type="predicted"/>
<dbReference type="EMBL" id="BGPR01001461">
    <property type="protein sequence ID" value="GBM54498.1"/>
    <property type="molecule type" value="Genomic_DNA"/>
</dbReference>
<protein>
    <submittedName>
        <fullName evidence="1">Uncharacterized protein</fullName>
    </submittedName>
</protein>
<comment type="caution">
    <text evidence="1">The sequence shown here is derived from an EMBL/GenBank/DDBJ whole genome shotgun (WGS) entry which is preliminary data.</text>
</comment>
<keyword evidence="2" id="KW-1185">Reference proteome</keyword>
<dbReference type="AlphaFoldDB" id="A0A4Y2GPN3"/>
<gene>
    <name evidence="1" type="ORF">AVEN_189532_1</name>
</gene>
<accession>A0A4Y2GPN3</accession>
<sequence>MNSPDAVHTSEKIVRRVEESEASARVVYILRAIFVSDLIHLGQSRLCVPTPFTVIRCPGTTRCPRAMGVSQSHFCTPAAIEMDGGLLARTGFVFNSCPLLFSVAALPCAGVVSPERGCLFWLTFPYWDHSWILEHLKFLQLFAKEKVKDNVVVKSLSPKLCSWNIADLNIFNLEVIKSEIMFLEYS</sequence>
<evidence type="ECO:0000313" key="2">
    <source>
        <dbReference type="Proteomes" id="UP000499080"/>
    </source>
</evidence>
<dbReference type="Proteomes" id="UP000499080">
    <property type="component" value="Unassembled WGS sequence"/>
</dbReference>
<evidence type="ECO:0000313" key="1">
    <source>
        <dbReference type="EMBL" id="GBM54498.1"/>
    </source>
</evidence>
<name>A0A4Y2GPN3_ARAVE</name>
<reference evidence="1 2" key="1">
    <citation type="journal article" date="2019" name="Sci. Rep.">
        <title>Orb-weaving spider Araneus ventricosus genome elucidates the spidroin gene catalogue.</title>
        <authorList>
            <person name="Kono N."/>
            <person name="Nakamura H."/>
            <person name="Ohtoshi R."/>
            <person name="Moran D.A.P."/>
            <person name="Shinohara A."/>
            <person name="Yoshida Y."/>
            <person name="Fujiwara M."/>
            <person name="Mori M."/>
            <person name="Tomita M."/>
            <person name="Arakawa K."/>
        </authorList>
    </citation>
    <scope>NUCLEOTIDE SEQUENCE [LARGE SCALE GENOMIC DNA]</scope>
</reference>
<dbReference type="OrthoDB" id="6420248at2759"/>
<organism evidence="1 2">
    <name type="scientific">Araneus ventricosus</name>
    <name type="common">Orbweaver spider</name>
    <name type="synonym">Epeira ventricosa</name>
    <dbReference type="NCBI Taxonomy" id="182803"/>
    <lineage>
        <taxon>Eukaryota</taxon>
        <taxon>Metazoa</taxon>
        <taxon>Ecdysozoa</taxon>
        <taxon>Arthropoda</taxon>
        <taxon>Chelicerata</taxon>
        <taxon>Arachnida</taxon>
        <taxon>Araneae</taxon>
        <taxon>Araneomorphae</taxon>
        <taxon>Entelegynae</taxon>
        <taxon>Araneoidea</taxon>
        <taxon>Araneidae</taxon>
        <taxon>Araneus</taxon>
    </lineage>
</organism>